<evidence type="ECO:0000256" key="9">
    <source>
        <dbReference type="HAMAP-Rule" id="MF_00135"/>
    </source>
</evidence>
<comment type="catalytic activity">
    <reaction evidence="1 9">
        <text>N-(5-phospho-beta-D-ribosyl)anthranilate = 1-(2-carboxyphenylamino)-1-deoxy-D-ribulose 5-phosphate</text>
        <dbReference type="Rhea" id="RHEA:21540"/>
        <dbReference type="ChEBI" id="CHEBI:18277"/>
        <dbReference type="ChEBI" id="CHEBI:58613"/>
        <dbReference type="EC" id="5.3.1.24"/>
    </reaction>
</comment>
<organism evidence="11 12">
    <name type="scientific">[Ruminococcus] torques L2-14</name>
    <dbReference type="NCBI Taxonomy" id="657313"/>
    <lineage>
        <taxon>Bacteria</taxon>
        <taxon>Bacillati</taxon>
        <taxon>Bacillota</taxon>
        <taxon>Clostridia</taxon>
        <taxon>Lachnospirales</taxon>
        <taxon>Lachnospiraceae</taxon>
        <taxon>Mediterraneibacter</taxon>
    </lineage>
</organism>
<dbReference type="InterPro" id="IPR013785">
    <property type="entry name" value="Aldolase_TIM"/>
</dbReference>
<dbReference type="STRING" id="33039.ERS852502_02635"/>
<dbReference type="Pfam" id="PF00697">
    <property type="entry name" value="PRAI"/>
    <property type="match status" value="1"/>
</dbReference>
<dbReference type="EMBL" id="FP929055">
    <property type="protein sequence ID" value="CBL25486.1"/>
    <property type="molecule type" value="Genomic_DNA"/>
</dbReference>
<dbReference type="SUPFAM" id="SSF51366">
    <property type="entry name" value="Ribulose-phoshate binding barrel"/>
    <property type="match status" value="1"/>
</dbReference>
<dbReference type="GO" id="GO:0004640">
    <property type="term" value="F:phosphoribosylanthranilate isomerase activity"/>
    <property type="evidence" value="ECO:0007669"/>
    <property type="project" value="UniProtKB-UniRule"/>
</dbReference>
<dbReference type="HOGENOM" id="CLU_076364_1_0_9"/>
<sequence>MRQEKMNMPKIKICGLSCPEDITYINEAKPDYCGFIIDVPKSRRNVSVSKVRELVQNLESQICPVGVFVNKDCGEVAQLLNEGTIQIAQLHGQEDEAYIKKLKSLTDHPVVKAFSIQEKKDLDAAAASSADLILLDHGKGGTGETFDWSLLEGWTKRPYFLAGGLNSENIPEAIQRIHPWGIDLSSAVEIDGKKDREKILQAVKTVRNFESSKYFSENKIIYK</sequence>
<keyword evidence="6 9" id="KW-0822">Tryptophan biosynthesis</keyword>
<keyword evidence="7 9" id="KW-0057">Aromatic amino acid biosynthesis</keyword>
<evidence type="ECO:0000256" key="1">
    <source>
        <dbReference type="ARBA" id="ARBA00001164"/>
    </source>
</evidence>
<reference evidence="11 12" key="1">
    <citation type="submission" date="2010-03" db="EMBL/GenBank/DDBJ databases">
        <title>The genome sequence of Ruminococcus torques L2-14.</title>
        <authorList>
            <consortium name="metaHIT consortium -- http://www.metahit.eu/"/>
            <person name="Pajon A."/>
            <person name="Turner K."/>
            <person name="Parkhill J."/>
            <person name="Duncan S."/>
            <person name="Flint H."/>
        </authorList>
    </citation>
    <scope>NUCLEOTIDE SEQUENCE [LARGE SCALE GENOMIC DNA]</scope>
    <source>
        <strain evidence="11 12">L2-14</strain>
    </source>
</reference>
<evidence type="ECO:0000259" key="10">
    <source>
        <dbReference type="Pfam" id="PF00697"/>
    </source>
</evidence>
<keyword evidence="5 9" id="KW-0028">Amino-acid biosynthesis</keyword>
<dbReference type="PANTHER" id="PTHR42894:SF1">
    <property type="entry name" value="N-(5'-PHOSPHORIBOSYL)ANTHRANILATE ISOMERASE"/>
    <property type="match status" value="1"/>
</dbReference>
<evidence type="ECO:0000256" key="5">
    <source>
        <dbReference type="ARBA" id="ARBA00022605"/>
    </source>
</evidence>
<evidence type="ECO:0000256" key="6">
    <source>
        <dbReference type="ARBA" id="ARBA00022822"/>
    </source>
</evidence>
<dbReference type="InterPro" id="IPR011060">
    <property type="entry name" value="RibuloseP-bd_barrel"/>
</dbReference>
<protein>
    <recommendedName>
        <fullName evidence="4 9">N-(5'-phosphoribosyl)anthranilate isomerase</fullName>
        <shortName evidence="9">PRAI</shortName>
        <ecNumber evidence="3 9">5.3.1.24</ecNumber>
    </recommendedName>
</protein>
<dbReference type="PATRIC" id="fig|657313.3.peg.455"/>
<dbReference type="PANTHER" id="PTHR42894">
    <property type="entry name" value="N-(5'-PHOSPHORIBOSYL)ANTHRANILATE ISOMERASE"/>
    <property type="match status" value="1"/>
</dbReference>
<evidence type="ECO:0000256" key="3">
    <source>
        <dbReference type="ARBA" id="ARBA00012572"/>
    </source>
</evidence>
<gene>
    <name evidence="9" type="primary">trpF</name>
    <name evidence="11" type="ORF">RTO_07720</name>
</gene>
<dbReference type="GO" id="GO:0000162">
    <property type="term" value="P:L-tryptophan biosynthetic process"/>
    <property type="evidence" value="ECO:0007669"/>
    <property type="project" value="UniProtKB-UniRule"/>
</dbReference>
<dbReference type="CDD" id="cd00405">
    <property type="entry name" value="PRAI"/>
    <property type="match status" value="1"/>
</dbReference>
<evidence type="ECO:0000256" key="7">
    <source>
        <dbReference type="ARBA" id="ARBA00023141"/>
    </source>
</evidence>
<comment type="pathway">
    <text evidence="2 9">Amino-acid biosynthesis; L-tryptophan biosynthesis; L-tryptophan from chorismate: step 3/5.</text>
</comment>
<dbReference type="AlphaFoldDB" id="D4M2M4"/>
<comment type="similarity">
    <text evidence="9">Belongs to the TrpF family.</text>
</comment>
<dbReference type="RefSeq" id="WP_015528115.1">
    <property type="nucleotide sequence ID" value="NC_021015.1"/>
</dbReference>
<dbReference type="Gene3D" id="3.20.20.70">
    <property type="entry name" value="Aldolase class I"/>
    <property type="match status" value="1"/>
</dbReference>
<feature type="domain" description="N-(5'phosphoribosyl) anthranilate isomerase (PRAI)" evidence="10">
    <location>
        <begin position="11"/>
        <end position="204"/>
    </location>
</feature>
<evidence type="ECO:0000313" key="12">
    <source>
        <dbReference type="Proteomes" id="UP000008956"/>
    </source>
</evidence>
<dbReference type="EC" id="5.3.1.24" evidence="3 9"/>
<dbReference type="InterPro" id="IPR044643">
    <property type="entry name" value="TrpF_fam"/>
</dbReference>
<proteinExistence type="inferred from homology"/>
<reference evidence="11 12" key="2">
    <citation type="submission" date="2010-03" db="EMBL/GenBank/DDBJ databases">
        <authorList>
            <person name="Pajon A."/>
        </authorList>
    </citation>
    <scope>NUCLEOTIDE SEQUENCE [LARGE SCALE GENOMIC DNA]</scope>
    <source>
        <strain evidence="11 12">L2-14</strain>
    </source>
</reference>
<evidence type="ECO:0000313" key="11">
    <source>
        <dbReference type="EMBL" id="CBL25486.1"/>
    </source>
</evidence>
<evidence type="ECO:0000256" key="2">
    <source>
        <dbReference type="ARBA" id="ARBA00004664"/>
    </source>
</evidence>
<dbReference type="KEGG" id="rto:RTO_07720"/>
<accession>D4M2M4</accession>
<name>D4M2M4_9FIRM</name>
<keyword evidence="8 9" id="KW-0413">Isomerase</keyword>
<evidence type="ECO:0000256" key="8">
    <source>
        <dbReference type="ARBA" id="ARBA00023235"/>
    </source>
</evidence>
<dbReference type="UniPathway" id="UPA00035">
    <property type="reaction ID" value="UER00042"/>
</dbReference>
<dbReference type="HAMAP" id="MF_00135">
    <property type="entry name" value="PRAI"/>
    <property type="match status" value="1"/>
</dbReference>
<evidence type="ECO:0000256" key="4">
    <source>
        <dbReference type="ARBA" id="ARBA00022272"/>
    </source>
</evidence>
<dbReference type="InterPro" id="IPR001240">
    <property type="entry name" value="PRAI_dom"/>
</dbReference>
<dbReference type="Proteomes" id="UP000008956">
    <property type="component" value="Chromosome"/>
</dbReference>